<dbReference type="STRING" id="136037.A0A067RBR4"/>
<dbReference type="AlphaFoldDB" id="A0A067RBR4"/>
<dbReference type="PANTHER" id="PTHR44675:SF1">
    <property type="entry name" value="P21-ACTIVATED PROTEIN KINASE-INTERACTING PROTEIN 1"/>
    <property type="match status" value="1"/>
</dbReference>
<dbReference type="PROSITE" id="PS50294">
    <property type="entry name" value="WD_REPEATS_REGION"/>
    <property type="match status" value="1"/>
</dbReference>
<comment type="function">
    <text evidence="3">Negatively regulates the PAK1 kinase. PAK1 is a member of the PAK kinase family, which has been shown to play a positive role in the regulation of signaling pathways involving MAPK8 and RELA. PAK1 exists as an inactive homodimer, which is activated by binding of small GTPases such as CDC42 to an N-terminal regulatory domain. PAK1IP1 also binds to the N-terminus of PAK1, and inhibits the specific activation of PAK1 by CDC42. May be involved in ribosomal large subunit assembly.</text>
</comment>
<organism evidence="7 8">
    <name type="scientific">Zootermopsis nevadensis</name>
    <name type="common">Dampwood termite</name>
    <dbReference type="NCBI Taxonomy" id="136037"/>
    <lineage>
        <taxon>Eukaryota</taxon>
        <taxon>Metazoa</taxon>
        <taxon>Ecdysozoa</taxon>
        <taxon>Arthropoda</taxon>
        <taxon>Hexapoda</taxon>
        <taxon>Insecta</taxon>
        <taxon>Pterygota</taxon>
        <taxon>Neoptera</taxon>
        <taxon>Polyneoptera</taxon>
        <taxon>Dictyoptera</taxon>
        <taxon>Blattodea</taxon>
        <taxon>Blattoidea</taxon>
        <taxon>Termitoidae</taxon>
        <taxon>Termopsidae</taxon>
        <taxon>Zootermopsis</taxon>
    </lineage>
</organism>
<dbReference type="OMA" id="IIIWRTK"/>
<dbReference type="eggNOG" id="KOG0294">
    <property type="taxonomic scope" value="Eukaryota"/>
</dbReference>
<reference evidence="7 8" key="1">
    <citation type="journal article" date="2014" name="Nat. Commun.">
        <title>Molecular traces of alternative social organization in a termite genome.</title>
        <authorList>
            <person name="Terrapon N."/>
            <person name="Li C."/>
            <person name="Robertson H.M."/>
            <person name="Ji L."/>
            <person name="Meng X."/>
            <person name="Booth W."/>
            <person name="Chen Z."/>
            <person name="Childers C.P."/>
            <person name="Glastad K.M."/>
            <person name="Gokhale K."/>
            <person name="Gowin J."/>
            <person name="Gronenberg W."/>
            <person name="Hermansen R.A."/>
            <person name="Hu H."/>
            <person name="Hunt B.G."/>
            <person name="Huylmans A.K."/>
            <person name="Khalil S.M."/>
            <person name="Mitchell R.D."/>
            <person name="Munoz-Torres M.C."/>
            <person name="Mustard J.A."/>
            <person name="Pan H."/>
            <person name="Reese J.T."/>
            <person name="Scharf M.E."/>
            <person name="Sun F."/>
            <person name="Vogel H."/>
            <person name="Xiao J."/>
            <person name="Yang W."/>
            <person name="Yang Z."/>
            <person name="Yang Z."/>
            <person name="Zhou J."/>
            <person name="Zhu J."/>
            <person name="Brent C.S."/>
            <person name="Elsik C.G."/>
            <person name="Goodisman M.A."/>
            <person name="Liberles D.A."/>
            <person name="Roe R.M."/>
            <person name="Vargo E.L."/>
            <person name="Vilcinskas A."/>
            <person name="Wang J."/>
            <person name="Bornberg-Bauer E."/>
            <person name="Korb J."/>
            <person name="Zhang G."/>
            <person name="Liebig J."/>
        </authorList>
    </citation>
    <scope>NUCLEOTIDE SEQUENCE [LARGE SCALE GENOMIC DNA]</scope>
    <source>
        <tissue evidence="7">Whole organism</tissue>
    </source>
</reference>
<evidence type="ECO:0000256" key="5">
    <source>
        <dbReference type="SAM" id="MobiDB-lite"/>
    </source>
</evidence>
<evidence type="ECO:0000313" key="8">
    <source>
        <dbReference type="Proteomes" id="UP000027135"/>
    </source>
</evidence>
<dbReference type="PROSITE" id="PS00678">
    <property type="entry name" value="WD_REPEATS_1"/>
    <property type="match status" value="1"/>
</dbReference>
<protein>
    <submittedName>
        <fullName evidence="7">p21-activated protein kinase-interacting protein 1-like</fullName>
    </submittedName>
</protein>
<dbReference type="GO" id="GO:0016301">
    <property type="term" value="F:kinase activity"/>
    <property type="evidence" value="ECO:0007669"/>
    <property type="project" value="UniProtKB-KW"/>
</dbReference>
<evidence type="ECO:0000256" key="1">
    <source>
        <dbReference type="ARBA" id="ARBA00022574"/>
    </source>
</evidence>
<sequence>MTTANIEIIVGTYEEFLLGYKVVKEENSDCRLIQSFADHSHRASIRSVCASGKFLASGGADETIHLYDMKARKESGIISQHSGTVNCISFSPNGSHLLSGSEDGSIAIFRTGSWQLEKLFTKAHKGEAVTSLSVHPSGKLALSVGTDATLRTWNLVKGRQAYATNLGKNRTGKGRAVSCLLWSPDGNLYVVPVGIEVNIYDVSTAGIVHTIQLQQKVTCICFCQDTILAVGDEGGGLSFHSISDKKQLIAVEAHEHRIKCITFISTKEDNFIVSASSGGHIRLWNYKNGKVKSICHTNTDCRITCLVILEGQNSNQKCMKEDVLQIHSIYNGTGNDKEAIKPKRLRKDSEDSESVNRIHDNKAKKKNLKLSEASQSLDVICTRGQKWLVEEL</sequence>
<dbReference type="PROSITE" id="PS50082">
    <property type="entry name" value="WD_REPEATS_2"/>
    <property type="match status" value="3"/>
</dbReference>
<feature type="repeat" description="WD" evidence="4">
    <location>
        <begin position="251"/>
        <end position="294"/>
    </location>
</feature>
<dbReference type="Pfam" id="PF12894">
    <property type="entry name" value="ANAPC4_WD40"/>
    <property type="match status" value="1"/>
</dbReference>
<dbReference type="EMBL" id="KK852609">
    <property type="protein sequence ID" value="KDR20309.1"/>
    <property type="molecule type" value="Genomic_DNA"/>
</dbReference>
<dbReference type="InParanoid" id="A0A067RBR4"/>
<keyword evidence="1 4" id="KW-0853">WD repeat</keyword>
<proteinExistence type="predicted"/>
<gene>
    <name evidence="7" type="ORF">L798_05198</name>
</gene>
<dbReference type="OrthoDB" id="308449at2759"/>
<dbReference type="SMART" id="SM00320">
    <property type="entry name" value="WD40"/>
    <property type="match status" value="6"/>
</dbReference>
<dbReference type="Pfam" id="PF00400">
    <property type="entry name" value="WD40"/>
    <property type="match status" value="4"/>
</dbReference>
<evidence type="ECO:0000259" key="6">
    <source>
        <dbReference type="Pfam" id="PF12894"/>
    </source>
</evidence>
<dbReference type="InterPro" id="IPR001680">
    <property type="entry name" value="WD40_rpt"/>
</dbReference>
<keyword evidence="7" id="KW-0808">Transferase</keyword>
<dbReference type="InterPro" id="IPR024977">
    <property type="entry name" value="Apc4-like_WD40_dom"/>
</dbReference>
<feature type="repeat" description="WD" evidence="4">
    <location>
        <begin position="78"/>
        <end position="109"/>
    </location>
</feature>
<evidence type="ECO:0000256" key="4">
    <source>
        <dbReference type="PROSITE-ProRule" id="PRU00221"/>
    </source>
</evidence>
<dbReference type="InterPro" id="IPR051959">
    <property type="entry name" value="PAK1-Kinase_Regulator"/>
</dbReference>
<feature type="region of interest" description="Disordered" evidence="5">
    <location>
        <begin position="335"/>
        <end position="356"/>
    </location>
</feature>
<evidence type="ECO:0000313" key="7">
    <source>
        <dbReference type="EMBL" id="KDR20309.1"/>
    </source>
</evidence>
<evidence type="ECO:0000256" key="3">
    <source>
        <dbReference type="ARBA" id="ARBA00045213"/>
    </source>
</evidence>
<name>A0A067RBR4_ZOONE</name>
<dbReference type="Gene3D" id="2.130.10.10">
    <property type="entry name" value="YVTN repeat-like/Quinoprotein amine dehydrogenase"/>
    <property type="match status" value="2"/>
</dbReference>
<keyword evidence="2" id="KW-0677">Repeat</keyword>
<feature type="domain" description="Anaphase-promoting complex subunit 4-like WD40" evidence="6">
    <location>
        <begin position="171"/>
        <end position="224"/>
    </location>
</feature>
<dbReference type="FunCoup" id="A0A067RBR4">
    <property type="interactions" value="1549"/>
</dbReference>
<dbReference type="Proteomes" id="UP000027135">
    <property type="component" value="Unassembled WGS sequence"/>
</dbReference>
<dbReference type="SUPFAM" id="SSF50978">
    <property type="entry name" value="WD40 repeat-like"/>
    <property type="match status" value="1"/>
</dbReference>
<keyword evidence="7" id="KW-0418">Kinase</keyword>
<evidence type="ECO:0000256" key="2">
    <source>
        <dbReference type="ARBA" id="ARBA00022737"/>
    </source>
</evidence>
<accession>A0A067RBR4</accession>
<dbReference type="PANTHER" id="PTHR44675">
    <property type="entry name" value="PAK1 INTERACTING PROTEIN 1"/>
    <property type="match status" value="1"/>
</dbReference>
<dbReference type="InterPro" id="IPR036322">
    <property type="entry name" value="WD40_repeat_dom_sf"/>
</dbReference>
<dbReference type="InterPro" id="IPR019775">
    <property type="entry name" value="WD40_repeat_CS"/>
</dbReference>
<dbReference type="InterPro" id="IPR015943">
    <property type="entry name" value="WD40/YVTN_repeat-like_dom_sf"/>
</dbReference>
<keyword evidence="8" id="KW-1185">Reference proteome</keyword>
<feature type="repeat" description="WD" evidence="4">
    <location>
        <begin position="129"/>
        <end position="163"/>
    </location>
</feature>